<keyword evidence="1" id="KW-0812">Transmembrane</keyword>
<evidence type="ECO:0008006" key="4">
    <source>
        <dbReference type="Google" id="ProtNLM"/>
    </source>
</evidence>
<gene>
    <name evidence="2" type="ORF">ACFQMK_08015</name>
</gene>
<feature type="transmembrane region" description="Helical" evidence="1">
    <location>
        <begin position="24"/>
        <end position="43"/>
    </location>
</feature>
<evidence type="ECO:0000256" key="1">
    <source>
        <dbReference type="SAM" id="Phobius"/>
    </source>
</evidence>
<keyword evidence="1" id="KW-1133">Transmembrane helix</keyword>
<keyword evidence="3" id="KW-1185">Reference proteome</keyword>
<dbReference type="RefSeq" id="WP_267663827.1">
    <property type="nucleotide sequence ID" value="NZ_JAODIX010000030.1"/>
</dbReference>
<name>A0ABD5YBS1_9EURY</name>
<accession>A0ABD5YBS1</accession>
<dbReference type="EMBL" id="JBHSZZ010000030">
    <property type="protein sequence ID" value="MFC7186831.1"/>
    <property type="molecule type" value="Genomic_DNA"/>
</dbReference>
<dbReference type="AlphaFoldDB" id="A0ABD5YBS1"/>
<sequence>MSRSSGDRSEAGNAAADRAAVEPLAALVAVLAVGAALGLYVVALDDATVDREQPGAETTLDRVERTAMVGGVVEPDRLRDAEPFRYPTTATVEADGTTWRIKSGEDAPERAGTGDGTTAVAERSVTVRVAPGQNVRGTLRVVVRR</sequence>
<comment type="caution">
    <text evidence="2">The sequence shown here is derived from an EMBL/GenBank/DDBJ whole genome shotgun (WGS) entry which is preliminary data.</text>
</comment>
<evidence type="ECO:0000313" key="2">
    <source>
        <dbReference type="EMBL" id="MFC7186831.1"/>
    </source>
</evidence>
<proteinExistence type="predicted"/>
<dbReference type="InterPro" id="IPR055709">
    <property type="entry name" value="DUF7285"/>
</dbReference>
<reference evidence="2 3" key="1">
    <citation type="journal article" date="2019" name="Int. J. Syst. Evol. Microbiol.">
        <title>The Global Catalogue of Microorganisms (GCM) 10K type strain sequencing project: providing services to taxonomists for standard genome sequencing and annotation.</title>
        <authorList>
            <consortium name="The Broad Institute Genomics Platform"/>
            <consortium name="The Broad Institute Genome Sequencing Center for Infectious Disease"/>
            <person name="Wu L."/>
            <person name="Ma J."/>
        </authorList>
    </citation>
    <scope>NUCLEOTIDE SEQUENCE [LARGE SCALE GENOMIC DNA]</scope>
    <source>
        <strain evidence="2 3">Q85</strain>
    </source>
</reference>
<organism evidence="2 3">
    <name type="scientific">Halorubrum yunnanense</name>
    <dbReference type="NCBI Taxonomy" id="1526162"/>
    <lineage>
        <taxon>Archaea</taxon>
        <taxon>Methanobacteriati</taxon>
        <taxon>Methanobacteriota</taxon>
        <taxon>Stenosarchaea group</taxon>
        <taxon>Halobacteria</taxon>
        <taxon>Halobacteriales</taxon>
        <taxon>Haloferacaceae</taxon>
        <taxon>Halorubrum</taxon>
    </lineage>
</organism>
<dbReference type="Proteomes" id="UP001596390">
    <property type="component" value="Unassembled WGS sequence"/>
</dbReference>
<keyword evidence="1" id="KW-0472">Membrane</keyword>
<protein>
    <recommendedName>
        <fullName evidence="4">Archaeal Type IV pilin N-terminal domain-containing protein</fullName>
    </recommendedName>
</protein>
<dbReference type="Pfam" id="PF23956">
    <property type="entry name" value="DUF7285"/>
    <property type="match status" value="1"/>
</dbReference>
<evidence type="ECO:0000313" key="3">
    <source>
        <dbReference type="Proteomes" id="UP001596390"/>
    </source>
</evidence>